<dbReference type="PROSITE" id="PS51257">
    <property type="entry name" value="PROKAR_LIPOPROTEIN"/>
    <property type="match status" value="1"/>
</dbReference>
<dbReference type="STRING" id="643867.Ftrac_2249"/>
<dbReference type="InterPro" id="IPR018976">
    <property type="entry name" value="Imelysin-like"/>
</dbReference>
<feature type="signal peptide" evidence="3">
    <location>
        <begin position="1"/>
        <end position="20"/>
    </location>
</feature>
<comment type="subcellular location">
    <subcellularLocation>
        <location evidence="1">Cell envelope</location>
    </subcellularLocation>
</comment>
<keyword evidence="6" id="KW-1185">Reference proteome</keyword>
<dbReference type="KEGG" id="mtt:Ftrac_2249"/>
<keyword evidence="2 3" id="KW-0732">Signal</keyword>
<organism evidence="5 6">
    <name type="scientific">Marivirga tractuosa (strain ATCC 23168 / DSM 4126 / NBRC 15989 / NCIMB 1408 / VKM B-1430 / H-43)</name>
    <name type="common">Microscilla tractuosa</name>
    <name type="synonym">Flexibacter tractuosus</name>
    <dbReference type="NCBI Taxonomy" id="643867"/>
    <lineage>
        <taxon>Bacteria</taxon>
        <taxon>Pseudomonadati</taxon>
        <taxon>Bacteroidota</taxon>
        <taxon>Cytophagia</taxon>
        <taxon>Cytophagales</taxon>
        <taxon>Marivirgaceae</taxon>
        <taxon>Marivirga</taxon>
    </lineage>
</organism>
<dbReference type="Gene3D" id="1.20.1420.20">
    <property type="entry name" value="M75 peptidase, HXXE motif"/>
    <property type="match status" value="1"/>
</dbReference>
<sequence length="386" mass="43228">MKSALSIVILVLFLFSCSTKQEISKKEVVENYANIVYANYLDAHEHALALRREIKHFTENPSQNGFDRTKEAWLLTRESYGQTEAFRFYGGPIDGENGPEGQLNAWPLDEAYIDYVASENNNANIINSPETFPEITADFIASMNEKGSETNVSSGYHAIEFLLWGQDLSDGPGAGERKYTDYIDGEEATAKNANRRKTYLLETANLLVSDLKSVMEEWAPNQQNYRATFISNPDQSIEKIVSGLGKLSKGELAGERMFVAYDLRSKEDEHSCFSDNTHRDIVANATGIQNVYLGKYKTFRNDSTISGPSIYDLVKQQEEALAEELKQTIANGLADSKKIEAPFDQQIKNEEGRKQIAKTISLFRKQGDLLAASASKFGFKFDPEAI</sequence>
<dbReference type="Proteomes" id="UP000008720">
    <property type="component" value="Chromosome"/>
</dbReference>
<dbReference type="OrthoDB" id="9764688at2"/>
<dbReference type="eggNOG" id="COG3487">
    <property type="taxonomic scope" value="Bacteria"/>
</dbReference>
<dbReference type="RefSeq" id="WP_013454371.1">
    <property type="nucleotide sequence ID" value="NC_014759.1"/>
</dbReference>
<dbReference type="AlphaFoldDB" id="E4TKS5"/>
<gene>
    <name evidence="5" type="ordered locus">Ftrac_2249</name>
</gene>
<dbReference type="Pfam" id="PF09375">
    <property type="entry name" value="Peptidase_M75"/>
    <property type="match status" value="1"/>
</dbReference>
<dbReference type="InterPro" id="IPR038352">
    <property type="entry name" value="Imelysin_sf"/>
</dbReference>
<dbReference type="CDD" id="cd14657">
    <property type="entry name" value="Imelysin_IrpA-like"/>
    <property type="match status" value="1"/>
</dbReference>
<name>E4TKS5_MARTH</name>
<proteinExistence type="predicted"/>
<dbReference type="HOGENOM" id="CLU_048993_0_0_10"/>
<reference evidence="5 6" key="1">
    <citation type="journal article" date="2011" name="Stand. Genomic Sci.">
        <title>Complete genome sequence of Marivirga tractuosa type strain (H-43).</title>
        <authorList>
            <person name="Pagani I."/>
            <person name="Chertkov O."/>
            <person name="Lapidus A."/>
            <person name="Lucas S."/>
            <person name="Del Rio T.G."/>
            <person name="Tice H."/>
            <person name="Copeland A."/>
            <person name="Cheng J.F."/>
            <person name="Nolan M."/>
            <person name="Saunders E."/>
            <person name="Pitluck S."/>
            <person name="Held B."/>
            <person name="Goodwin L."/>
            <person name="Liolios K."/>
            <person name="Ovchinikova G."/>
            <person name="Ivanova N."/>
            <person name="Mavromatis K."/>
            <person name="Pati A."/>
            <person name="Chen A."/>
            <person name="Palaniappan K."/>
            <person name="Land M."/>
            <person name="Hauser L."/>
            <person name="Jeffries C.D."/>
            <person name="Detter J.C."/>
            <person name="Han C."/>
            <person name="Tapia R."/>
            <person name="Ngatchou-Djao O.D."/>
            <person name="Rohde M."/>
            <person name="Goker M."/>
            <person name="Spring S."/>
            <person name="Sikorski J."/>
            <person name="Woyke T."/>
            <person name="Bristow J."/>
            <person name="Eisen J.A."/>
            <person name="Markowitz V."/>
            <person name="Hugenholtz P."/>
            <person name="Klenk H.P."/>
            <person name="Kyrpides N.C."/>
        </authorList>
    </citation>
    <scope>NUCLEOTIDE SEQUENCE [LARGE SCALE GENOMIC DNA]</scope>
    <source>
        <strain evidence="6">ATCC 23168 / DSM 4126 / NBRC 15989 / NCIMB 1408 / VKM B-1430 / H-43</strain>
    </source>
</reference>
<evidence type="ECO:0000256" key="1">
    <source>
        <dbReference type="ARBA" id="ARBA00004196"/>
    </source>
</evidence>
<accession>E4TKS5</accession>
<feature type="domain" description="Imelysin-like" evidence="4">
    <location>
        <begin position="37"/>
        <end position="361"/>
    </location>
</feature>
<dbReference type="EMBL" id="CP002349">
    <property type="protein sequence ID" value="ADR22228.1"/>
    <property type="molecule type" value="Genomic_DNA"/>
</dbReference>
<protein>
    <submittedName>
        <fullName evidence="5">Peptidase M75, Imelysin</fullName>
    </submittedName>
</protein>
<evidence type="ECO:0000256" key="3">
    <source>
        <dbReference type="SAM" id="SignalP"/>
    </source>
</evidence>
<dbReference type="GO" id="GO:0030313">
    <property type="term" value="C:cell envelope"/>
    <property type="evidence" value="ECO:0007669"/>
    <property type="project" value="UniProtKB-SubCell"/>
</dbReference>
<feature type="chain" id="PRO_5003189447" evidence="3">
    <location>
        <begin position="21"/>
        <end position="386"/>
    </location>
</feature>
<evidence type="ECO:0000256" key="2">
    <source>
        <dbReference type="ARBA" id="ARBA00022729"/>
    </source>
</evidence>
<evidence type="ECO:0000259" key="4">
    <source>
        <dbReference type="Pfam" id="PF09375"/>
    </source>
</evidence>
<evidence type="ECO:0000313" key="5">
    <source>
        <dbReference type="EMBL" id="ADR22228.1"/>
    </source>
</evidence>
<evidence type="ECO:0000313" key="6">
    <source>
        <dbReference type="Proteomes" id="UP000008720"/>
    </source>
</evidence>